<reference evidence="2 3" key="1">
    <citation type="submission" date="2022-05" db="EMBL/GenBank/DDBJ databases">
        <authorList>
            <consortium name="Genoscope - CEA"/>
            <person name="William W."/>
        </authorList>
    </citation>
    <scope>NUCLEOTIDE SEQUENCE [LARGE SCALE GENOMIC DNA]</scope>
</reference>
<evidence type="ECO:0008006" key="4">
    <source>
        <dbReference type="Google" id="ProtNLM"/>
    </source>
</evidence>
<keyword evidence="1" id="KW-0812">Transmembrane</keyword>
<organism evidence="2 3">
    <name type="scientific">Pocillopora meandrina</name>
    <dbReference type="NCBI Taxonomy" id="46732"/>
    <lineage>
        <taxon>Eukaryota</taxon>
        <taxon>Metazoa</taxon>
        <taxon>Cnidaria</taxon>
        <taxon>Anthozoa</taxon>
        <taxon>Hexacorallia</taxon>
        <taxon>Scleractinia</taxon>
        <taxon>Astrocoeniina</taxon>
        <taxon>Pocilloporidae</taxon>
        <taxon>Pocillopora</taxon>
    </lineage>
</organism>
<dbReference type="PRINTS" id="PR01000">
    <property type="entry name" value="SREBPS2PTASE"/>
</dbReference>
<dbReference type="GO" id="GO:0016020">
    <property type="term" value="C:membrane"/>
    <property type="evidence" value="ECO:0007669"/>
    <property type="project" value="InterPro"/>
</dbReference>
<dbReference type="GO" id="GO:0005737">
    <property type="term" value="C:cytoplasm"/>
    <property type="evidence" value="ECO:0007669"/>
    <property type="project" value="TreeGrafter"/>
</dbReference>
<comment type="caution">
    <text evidence="2">The sequence shown here is derived from an EMBL/GenBank/DDBJ whole genome shotgun (WGS) entry which is preliminary data.</text>
</comment>
<dbReference type="EMBL" id="CALNXJ010000018">
    <property type="protein sequence ID" value="CAH3121526.1"/>
    <property type="molecule type" value="Genomic_DNA"/>
</dbReference>
<dbReference type="InterPro" id="IPR001193">
    <property type="entry name" value="MBTPS2"/>
</dbReference>
<dbReference type="PANTHER" id="PTHR13325:SF3">
    <property type="entry name" value="MEMBRANE-BOUND TRANSCRIPTION FACTOR SITE-2 PROTEASE"/>
    <property type="match status" value="1"/>
</dbReference>
<dbReference type="Proteomes" id="UP001159428">
    <property type="component" value="Unassembled WGS sequence"/>
</dbReference>
<gene>
    <name evidence="2" type="ORF">PMEA_00008698</name>
</gene>
<dbReference type="AlphaFoldDB" id="A0AAU9WQ25"/>
<sequence length="170" mass="19536">MSSIVLIIGFWTIVFISNALLKVRNAQRAVLLRARKRVNRSISWLGNYRKYSRRYKEFLENNGISLSLCQVRWYTTSFNRSFVRFGKMHPYLLHVWFSVGVVVGVLLMFASVVILCLTLYKAFAKDAPEQVLTPVMPGVNVPWSQVLYYLITLTVSGVFHEFGHAISAVR</sequence>
<keyword evidence="3" id="KW-1185">Reference proteome</keyword>
<name>A0AAU9WQ25_9CNID</name>
<keyword evidence="1" id="KW-0472">Membrane</keyword>
<evidence type="ECO:0000256" key="1">
    <source>
        <dbReference type="SAM" id="Phobius"/>
    </source>
</evidence>
<accession>A0AAU9WQ25</accession>
<dbReference type="GO" id="GO:0004222">
    <property type="term" value="F:metalloendopeptidase activity"/>
    <property type="evidence" value="ECO:0007669"/>
    <property type="project" value="InterPro"/>
</dbReference>
<evidence type="ECO:0000313" key="2">
    <source>
        <dbReference type="EMBL" id="CAH3121526.1"/>
    </source>
</evidence>
<protein>
    <recommendedName>
        <fullName evidence="4">Endopeptidase S2P</fullName>
    </recommendedName>
</protein>
<dbReference type="GO" id="GO:0031293">
    <property type="term" value="P:membrane protein intracellular domain proteolysis"/>
    <property type="evidence" value="ECO:0007669"/>
    <property type="project" value="TreeGrafter"/>
</dbReference>
<feature type="transmembrane region" description="Helical" evidence="1">
    <location>
        <begin position="6"/>
        <end position="23"/>
    </location>
</feature>
<feature type="transmembrane region" description="Helical" evidence="1">
    <location>
        <begin position="91"/>
        <end position="120"/>
    </location>
</feature>
<keyword evidence="1" id="KW-1133">Transmembrane helix</keyword>
<dbReference type="PANTHER" id="PTHR13325">
    <property type="entry name" value="PROTEASE M50 MEMBRANE-BOUND TRANSCRIPTION FACTOR SITE 2 PROTEASE"/>
    <property type="match status" value="1"/>
</dbReference>
<evidence type="ECO:0000313" key="3">
    <source>
        <dbReference type="Proteomes" id="UP001159428"/>
    </source>
</evidence>
<proteinExistence type="predicted"/>
<dbReference type="GO" id="GO:1905897">
    <property type="term" value="P:regulation of response to endoplasmic reticulum stress"/>
    <property type="evidence" value="ECO:0007669"/>
    <property type="project" value="TreeGrafter"/>
</dbReference>
<feature type="transmembrane region" description="Helical" evidence="1">
    <location>
        <begin position="146"/>
        <end position="169"/>
    </location>
</feature>